<keyword evidence="2" id="KW-1185">Reference proteome</keyword>
<dbReference type="Pfam" id="PF13671">
    <property type="entry name" value="AAA_33"/>
    <property type="match status" value="1"/>
</dbReference>
<comment type="caution">
    <text evidence="1">The sequence shown here is derived from an EMBL/GenBank/DDBJ whole genome shotgun (WGS) entry which is preliminary data.</text>
</comment>
<dbReference type="AlphaFoldDB" id="A0A9X2F8B2"/>
<dbReference type="InterPro" id="IPR027417">
    <property type="entry name" value="P-loop_NTPase"/>
</dbReference>
<evidence type="ECO:0000313" key="2">
    <source>
        <dbReference type="Proteomes" id="UP001155241"/>
    </source>
</evidence>
<dbReference type="RefSeq" id="WP_252851614.1">
    <property type="nucleotide sequence ID" value="NZ_JAMXLR010000024.1"/>
</dbReference>
<protein>
    <submittedName>
        <fullName evidence="1">AAA family ATPase</fullName>
    </submittedName>
</protein>
<name>A0A9X2F8B2_9BACT</name>
<accession>A0A9X2F8B2</accession>
<dbReference type="SUPFAM" id="SSF52540">
    <property type="entry name" value="P-loop containing nucleoside triphosphate hydrolases"/>
    <property type="match status" value="1"/>
</dbReference>
<proteinExistence type="predicted"/>
<evidence type="ECO:0000313" key="1">
    <source>
        <dbReference type="EMBL" id="MCO6043508.1"/>
    </source>
</evidence>
<dbReference type="PANTHER" id="PTHR39206:SF1">
    <property type="entry name" value="SLL8004 PROTEIN"/>
    <property type="match status" value="1"/>
</dbReference>
<reference evidence="1" key="1">
    <citation type="submission" date="2022-06" db="EMBL/GenBank/DDBJ databases">
        <title>Aeoliella straminimaris, a novel planctomycete from sediments.</title>
        <authorList>
            <person name="Vitorino I.R."/>
            <person name="Lage O.M."/>
        </authorList>
    </citation>
    <scope>NUCLEOTIDE SEQUENCE</scope>
    <source>
        <strain evidence="1">ICT_H6.2</strain>
    </source>
</reference>
<dbReference type="Gene3D" id="3.40.50.300">
    <property type="entry name" value="P-loop containing nucleotide triphosphate hydrolases"/>
    <property type="match status" value="1"/>
</dbReference>
<gene>
    <name evidence="1" type="ORF">NG895_06275</name>
</gene>
<organism evidence="1 2">
    <name type="scientific">Aeoliella straminimaris</name>
    <dbReference type="NCBI Taxonomy" id="2954799"/>
    <lineage>
        <taxon>Bacteria</taxon>
        <taxon>Pseudomonadati</taxon>
        <taxon>Planctomycetota</taxon>
        <taxon>Planctomycetia</taxon>
        <taxon>Pirellulales</taxon>
        <taxon>Lacipirellulaceae</taxon>
        <taxon>Aeoliella</taxon>
    </lineage>
</organism>
<sequence>MTKELIIVGGANGTGKTTFALEYVAQHGVEYLGADAIAAEISSDDPTSARFQAGRRFVTALNERVQGSECLLIESTLSGVALRNGLKRAAQSGFKISIFFLFVDTPETCIERVAQRVRMGGHDVPVEDIRRRFGRSIRNFWNIYREMADSWLVVYNGPEGPLDVVVGSQDEESIRDASWYQTFLQLLMSSNP</sequence>
<dbReference type="EMBL" id="JAMXLR010000024">
    <property type="protein sequence ID" value="MCO6043508.1"/>
    <property type="molecule type" value="Genomic_DNA"/>
</dbReference>
<dbReference type="PANTHER" id="PTHR39206">
    <property type="entry name" value="SLL8004 PROTEIN"/>
    <property type="match status" value="1"/>
</dbReference>
<dbReference type="Proteomes" id="UP001155241">
    <property type="component" value="Unassembled WGS sequence"/>
</dbReference>